<name>A0AAU9U3W3_EUPED</name>
<dbReference type="Proteomes" id="UP001153954">
    <property type="component" value="Unassembled WGS sequence"/>
</dbReference>
<dbReference type="PROSITE" id="PS00028">
    <property type="entry name" value="ZINC_FINGER_C2H2_1"/>
    <property type="match status" value="1"/>
</dbReference>
<evidence type="ECO:0000313" key="4">
    <source>
        <dbReference type="Proteomes" id="UP001153954"/>
    </source>
</evidence>
<evidence type="ECO:0000256" key="1">
    <source>
        <dbReference type="PROSITE-ProRule" id="PRU00042"/>
    </source>
</evidence>
<gene>
    <name evidence="3" type="ORF">EEDITHA_LOCUS8158</name>
</gene>
<dbReference type="PROSITE" id="PS50157">
    <property type="entry name" value="ZINC_FINGER_C2H2_2"/>
    <property type="match status" value="1"/>
</dbReference>
<dbReference type="GO" id="GO:0008270">
    <property type="term" value="F:zinc ion binding"/>
    <property type="evidence" value="ECO:0007669"/>
    <property type="project" value="UniProtKB-KW"/>
</dbReference>
<keyword evidence="1" id="KW-0479">Metal-binding</keyword>
<protein>
    <recommendedName>
        <fullName evidence="2">C2H2-type domain-containing protein</fullName>
    </recommendedName>
</protein>
<proteinExistence type="predicted"/>
<comment type="caution">
    <text evidence="3">The sequence shown here is derived from an EMBL/GenBank/DDBJ whole genome shotgun (WGS) entry which is preliminary data.</text>
</comment>
<evidence type="ECO:0000313" key="3">
    <source>
        <dbReference type="EMBL" id="CAH2092400.1"/>
    </source>
</evidence>
<feature type="domain" description="C2H2-type" evidence="2">
    <location>
        <begin position="308"/>
        <end position="335"/>
    </location>
</feature>
<evidence type="ECO:0000259" key="2">
    <source>
        <dbReference type="PROSITE" id="PS50157"/>
    </source>
</evidence>
<reference evidence="3" key="1">
    <citation type="submission" date="2022-03" db="EMBL/GenBank/DDBJ databases">
        <authorList>
            <person name="Tunstrom K."/>
        </authorList>
    </citation>
    <scope>NUCLEOTIDE SEQUENCE</scope>
</reference>
<organism evidence="3 4">
    <name type="scientific">Euphydryas editha</name>
    <name type="common">Edith's checkerspot</name>
    <dbReference type="NCBI Taxonomy" id="104508"/>
    <lineage>
        <taxon>Eukaryota</taxon>
        <taxon>Metazoa</taxon>
        <taxon>Ecdysozoa</taxon>
        <taxon>Arthropoda</taxon>
        <taxon>Hexapoda</taxon>
        <taxon>Insecta</taxon>
        <taxon>Pterygota</taxon>
        <taxon>Neoptera</taxon>
        <taxon>Endopterygota</taxon>
        <taxon>Lepidoptera</taxon>
        <taxon>Glossata</taxon>
        <taxon>Ditrysia</taxon>
        <taxon>Papilionoidea</taxon>
        <taxon>Nymphalidae</taxon>
        <taxon>Nymphalinae</taxon>
        <taxon>Euphydryas</taxon>
    </lineage>
</organism>
<dbReference type="EMBL" id="CAKOGL010000011">
    <property type="protein sequence ID" value="CAH2092400.1"/>
    <property type="molecule type" value="Genomic_DNA"/>
</dbReference>
<keyword evidence="1" id="KW-0862">Zinc</keyword>
<keyword evidence="4" id="KW-1185">Reference proteome</keyword>
<sequence>MDTPSESIIMNSCQYTPVFFIENPSSNQARSYVITQSNQSVEKPVSENLKRFYENSGKLETNLNVSESNQTPRILKKNECNVVGNNLKLASFLLPKNENKIESCKQTITPINNVVLKPVYIANNLSSNPIPKLDVNSKIVKLKDLPNVIRTQNGKILPKIKPKENTSNKSKHTSVQLLKLGETYRSLNQLSDDQMKIVNHALKIFSNPQSTPPKPTYDPVTNTKYIYKVVSPKDLAVVGKNKNNRQKKVEIKKEFVKTVESQDTEEMQEQKIHLETKVTRSGRIVKLPRTMIAEESPNKPRRKNGQIVSCLQCTSKFSSSNRLHRHYEHHPSHLPSKLHTNLFQCLLEIIKTGSGEDEPNVLLQQLEQFIKKLKSCIPCLLKQNNNTNGKTSIINDEIGRLLEINPGKYNLNLDALSCEKDENGYCTHNPPPTTELTNEYLIPMDDTRVLELNKQIEIPKIDSISVNTTIPDKFPVYIKKSDNRKHAPEWQSQTDNGKKIKLSPELESDCVVIDDIVALLSDADKTEHSLESKTLDNVELENKDKIEETQETLPKPTNTKPAHIQFRSTHFDIRSSPIKSSSTVFRKFQINPEKMAKYEVEIIQPIQLNKFAQEIEKCTENSQFVQKDVGNTNAKPTDSIDQLPVTVTEWQNDQPESFAECNSLISNQSDNFLKTDALIEPSLLHVKDGSELPNVTVNNDIDTSDMSLSQGQSIINFLESLGNELTYSENANRNNSIDFHLDLFSFKDS</sequence>
<dbReference type="AlphaFoldDB" id="A0AAU9U3W3"/>
<dbReference type="InterPro" id="IPR013087">
    <property type="entry name" value="Znf_C2H2_type"/>
</dbReference>
<accession>A0AAU9U3W3</accession>
<keyword evidence="1" id="KW-0863">Zinc-finger</keyword>